<dbReference type="InterPro" id="IPR016471">
    <property type="entry name" value="Nicotinamide_PRibTrfase"/>
</dbReference>
<dbReference type="RefSeq" id="WP_109458538.1">
    <property type="nucleotide sequence ID" value="NZ_QFBC01000004.1"/>
</dbReference>
<sequence>MSPVNPILNTDSYKLSHYLQYPGDTRAISSYIEARGLSPRPEVVFFGLQMFLKEYLARPVTKMDILEAAEVSVAHGLPFNREGWLGIVERHGGHMPVAIEALPEGTVVRRGVPMLQIVNTDPACAWVTSYLETALLRAVWYPSSVASNARKLKDMLMPFLERTCEDPAALLPSLLHDFGSRAATSHEQAGLGGAAHLVQFATTDTLAGILYARKYYGARMAGTSFPAAEHATMTSWGQPREAEAYANMIEKFGTGTYSVVSDSYDINNAVAEIWGKQLIDRVRAAGGTLIVRPDSGDPIDTPVRVVAQLAYAFGTHLNAKGFKVINDNVRVLQGDGVSGQDIAMVLGRMEAAGFSAENILFGMGSGLMQKVTRDSYSFTMKASARQDAAGHWHDIAKRPAMMNEKASKSGRLAVTHQLGDLAGIRLDELGRQANSLIPVWKDGELLVDQTFDDIRTRAAEA</sequence>
<evidence type="ECO:0000256" key="8">
    <source>
        <dbReference type="ARBA" id="ARBA00047835"/>
    </source>
</evidence>
<keyword evidence="3 11" id="KW-0328">Glycosyltransferase</keyword>
<comment type="catalytic activity">
    <reaction evidence="8">
        <text>beta-nicotinamide D-ribonucleotide + diphosphate = 5-phospho-alpha-D-ribose 1-diphosphate + nicotinamide + H(+)</text>
        <dbReference type="Rhea" id="RHEA:16149"/>
        <dbReference type="ChEBI" id="CHEBI:14649"/>
        <dbReference type="ChEBI" id="CHEBI:15378"/>
        <dbReference type="ChEBI" id="CHEBI:17154"/>
        <dbReference type="ChEBI" id="CHEBI:33019"/>
        <dbReference type="ChEBI" id="CHEBI:58017"/>
        <dbReference type="EC" id="2.4.2.12"/>
    </reaction>
    <physiologicalReaction direction="right-to-left" evidence="8">
        <dbReference type="Rhea" id="RHEA:16151"/>
    </physiologicalReaction>
</comment>
<dbReference type="InterPro" id="IPR041529">
    <property type="entry name" value="DUF5598"/>
</dbReference>
<dbReference type="Proteomes" id="UP000245252">
    <property type="component" value="Unassembled WGS sequence"/>
</dbReference>
<accession>A0A2U2DSE4</accession>
<dbReference type="PIRSF" id="PIRSF005943">
    <property type="entry name" value="NMPRT"/>
    <property type="match status" value="1"/>
</dbReference>
<dbReference type="OrthoDB" id="394882at2"/>
<dbReference type="EC" id="2.4.2.12" evidence="6"/>
<evidence type="ECO:0000259" key="10">
    <source>
        <dbReference type="Pfam" id="PF18127"/>
    </source>
</evidence>
<gene>
    <name evidence="11" type="ORF">DEM27_12380</name>
</gene>
<comment type="pathway">
    <text evidence="5">Cofactor biosynthesis; NAD(+) biosynthesis; nicotinamide D-ribonucleotide from 5-phospho-alpha-D-ribose 1-diphosphate and nicotinamide: step 1/1.</text>
</comment>
<comment type="caution">
    <text evidence="11">The sequence shown here is derived from an EMBL/GenBank/DDBJ whole genome shotgun (WGS) entry which is preliminary data.</text>
</comment>
<feature type="domain" description="Nicotinate/nicotinamide phosphoribosyltransferase" evidence="9">
    <location>
        <begin position="175"/>
        <end position="412"/>
    </location>
</feature>
<dbReference type="AlphaFoldDB" id="A0A2U2DSE4"/>
<dbReference type="Pfam" id="PF04095">
    <property type="entry name" value="NAPRTase"/>
    <property type="match status" value="1"/>
</dbReference>
<feature type="domain" description="Nicotinamide phosphoribosyltransferase N-terminal" evidence="10">
    <location>
        <begin position="7"/>
        <end position="99"/>
    </location>
</feature>
<dbReference type="InterPro" id="IPR036068">
    <property type="entry name" value="Nicotinate_pribotase-like_C"/>
</dbReference>
<dbReference type="GO" id="GO:0009435">
    <property type="term" value="P:NAD+ biosynthetic process"/>
    <property type="evidence" value="ECO:0007669"/>
    <property type="project" value="InterPro"/>
</dbReference>
<evidence type="ECO:0000256" key="4">
    <source>
        <dbReference type="ARBA" id="ARBA00022679"/>
    </source>
</evidence>
<comment type="similarity">
    <text evidence="1">Belongs to the NAPRTase family.</text>
</comment>
<evidence type="ECO:0000256" key="2">
    <source>
        <dbReference type="ARBA" id="ARBA00022642"/>
    </source>
</evidence>
<dbReference type="InterPro" id="IPR041525">
    <property type="entry name" value="N/Namide_PRibTrfase"/>
</dbReference>
<evidence type="ECO:0000256" key="3">
    <source>
        <dbReference type="ARBA" id="ARBA00022676"/>
    </source>
</evidence>
<evidence type="ECO:0000313" key="11">
    <source>
        <dbReference type="EMBL" id="PWE56218.1"/>
    </source>
</evidence>
<evidence type="ECO:0000259" key="9">
    <source>
        <dbReference type="Pfam" id="PF04095"/>
    </source>
</evidence>
<evidence type="ECO:0000313" key="12">
    <source>
        <dbReference type="Proteomes" id="UP000245252"/>
    </source>
</evidence>
<evidence type="ECO:0000256" key="6">
    <source>
        <dbReference type="ARBA" id="ARBA00035024"/>
    </source>
</evidence>
<dbReference type="NCBIfam" id="NF006629">
    <property type="entry name" value="PRK09198.1"/>
    <property type="match status" value="1"/>
</dbReference>
<keyword evidence="2" id="KW-0662">Pyridine nucleotide biosynthesis</keyword>
<evidence type="ECO:0000256" key="7">
    <source>
        <dbReference type="ARBA" id="ARBA00035036"/>
    </source>
</evidence>
<protein>
    <recommendedName>
        <fullName evidence="7">Nicotinamide phosphoribosyltransferase</fullName>
        <ecNumber evidence="6">2.4.2.12</ecNumber>
    </recommendedName>
</protein>
<dbReference type="Gene3D" id="3.20.20.70">
    <property type="entry name" value="Aldolase class I"/>
    <property type="match status" value="1"/>
</dbReference>
<dbReference type="EMBL" id="QFBC01000004">
    <property type="protein sequence ID" value="PWE56218.1"/>
    <property type="molecule type" value="Genomic_DNA"/>
</dbReference>
<dbReference type="InterPro" id="IPR013785">
    <property type="entry name" value="Aldolase_TIM"/>
</dbReference>
<evidence type="ECO:0000256" key="5">
    <source>
        <dbReference type="ARBA" id="ARBA00035007"/>
    </source>
</evidence>
<keyword evidence="4 11" id="KW-0808">Transferase</keyword>
<reference evidence="11 12" key="1">
    <citation type="submission" date="2018-05" db="EMBL/GenBank/DDBJ databases">
        <title>The draft genome of strain NS-104.</title>
        <authorList>
            <person name="Hang P."/>
            <person name="Jiang J."/>
        </authorList>
    </citation>
    <scope>NUCLEOTIDE SEQUENCE [LARGE SCALE GENOMIC DNA]</scope>
    <source>
        <strain evidence="11 12">NS-104</strain>
    </source>
</reference>
<dbReference type="SUPFAM" id="SSF51690">
    <property type="entry name" value="Nicotinate/Quinolinate PRTase C-terminal domain-like"/>
    <property type="match status" value="1"/>
</dbReference>
<dbReference type="PANTHER" id="PTHR43816:SF1">
    <property type="entry name" value="NICOTINAMIDE PHOSPHORIBOSYLTRANSFERASE"/>
    <property type="match status" value="1"/>
</dbReference>
<dbReference type="GO" id="GO:0047280">
    <property type="term" value="F:nicotinamide phosphoribosyltransferase activity"/>
    <property type="evidence" value="ECO:0007669"/>
    <property type="project" value="UniProtKB-EC"/>
</dbReference>
<dbReference type="PANTHER" id="PTHR43816">
    <property type="entry name" value="NICOTINAMIDE PHOSPHORIBOSYLTRANSFERASE"/>
    <property type="match status" value="1"/>
</dbReference>
<organism evidence="11 12">
    <name type="scientific">Metarhizobium album</name>
    <dbReference type="NCBI Taxonomy" id="2182425"/>
    <lineage>
        <taxon>Bacteria</taxon>
        <taxon>Pseudomonadati</taxon>
        <taxon>Pseudomonadota</taxon>
        <taxon>Alphaproteobacteria</taxon>
        <taxon>Hyphomicrobiales</taxon>
        <taxon>Rhizobiaceae</taxon>
        <taxon>Metarhizobium</taxon>
    </lineage>
</organism>
<proteinExistence type="inferred from homology"/>
<name>A0A2U2DSE4_9HYPH</name>
<evidence type="ECO:0000256" key="1">
    <source>
        <dbReference type="ARBA" id="ARBA00010897"/>
    </source>
</evidence>
<dbReference type="Pfam" id="PF18127">
    <property type="entry name" value="NAMPT_N"/>
    <property type="match status" value="1"/>
</dbReference>
<keyword evidence="12" id="KW-1185">Reference proteome</keyword>